<keyword evidence="3" id="KW-1185">Reference proteome</keyword>
<dbReference type="EMBL" id="FTNU01000015">
    <property type="protein sequence ID" value="SIS02221.1"/>
    <property type="molecule type" value="Genomic_DNA"/>
</dbReference>
<accession>A0A1N7FPI2</accession>
<reference evidence="3" key="1">
    <citation type="submission" date="2017-01" db="EMBL/GenBank/DDBJ databases">
        <authorList>
            <person name="Varghese N."/>
            <person name="Submissions S."/>
        </authorList>
    </citation>
    <scope>NUCLEOTIDE SEQUENCE [LARGE SCALE GENOMIC DNA]</scope>
    <source>
        <strain evidence="3">DSM 21768</strain>
    </source>
</reference>
<evidence type="ECO:0000256" key="1">
    <source>
        <dbReference type="SAM" id="Phobius"/>
    </source>
</evidence>
<feature type="transmembrane region" description="Helical" evidence="1">
    <location>
        <begin position="74"/>
        <end position="99"/>
    </location>
</feature>
<gene>
    <name evidence="2" type="ORF">SAMN02745664_11544</name>
</gene>
<protein>
    <recommendedName>
        <fullName evidence="4">DUF2069 domain-containing protein</fullName>
    </recommendedName>
</protein>
<dbReference type="Proteomes" id="UP000187495">
    <property type="component" value="Unassembled WGS sequence"/>
</dbReference>
<evidence type="ECO:0008006" key="4">
    <source>
        <dbReference type="Google" id="ProtNLM"/>
    </source>
</evidence>
<keyword evidence="1" id="KW-1133">Transmembrane helix</keyword>
<name>A0A1N7FPI2_9GAMM</name>
<dbReference type="STRING" id="34061.B0189_03925"/>
<proteinExistence type="predicted"/>
<dbReference type="RefSeq" id="WP_076555821.1">
    <property type="nucleotide sequence ID" value="NZ_FTNU01000015.1"/>
</dbReference>
<feature type="transmembrane region" description="Helical" evidence="1">
    <location>
        <begin position="21"/>
        <end position="40"/>
    </location>
</feature>
<keyword evidence="1" id="KW-0812">Transmembrane</keyword>
<evidence type="ECO:0000313" key="2">
    <source>
        <dbReference type="EMBL" id="SIS02221.1"/>
    </source>
</evidence>
<dbReference type="AlphaFoldDB" id="A0A1N7FPI2"/>
<evidence type="ECO:0000313" key="3">
    <source>
        <dbReference type="Proteomes" id="UP000187495"/>
    </source>
</evidence>
<feature type="transmembrane region" description="Helical" evidence="1">
    <location>
        <begin position="105"/>
        <end position="128"/>
    </location>
</feature>
<keyword evidence="1" id="KW-0472">Membrane</keyword>
<sequence length="141" mass="16078">MNHKYDDKAIVVARRRLWWSWCLWLVVALLLYPLAVVSVVSLSLPLWLGVVAELLMVLPALLCTPAIKRGSSPYALMWVSMIMLIYLGLAGVQVLMGFYEKAPTLLWAVQFIRMLALLAVNYCLFILLKRLPAMHKQYNAD</sequence>
<feature type="transmembrane region" description="Helical" evidence="1">
    <location>
        <begin position="46"/>
        <end position="67"/>
    </location>
</feature>
<organism evidence="2 3">
    <name type="scientific">Moraxella cuniculi DSM 21768</name>
    <dbReference type="NCBI Taxonomy" id="1122245"/>
    <lineage>
        <taxon>Bacteria</taxon>
        <taxon>Pseudomonadati</taxon>
        <taxon>Pseudomonadota</taxon>
        <taxon>Gammaproteobacteria</taxon>
        <taxon>Moraxellales</taxon>
        <taxon>Moraxellaceae</taxon>
        <taxon>Moraxella</taxon>
    </lineage>
</organism>